<dbReference type="AlphaFoldDB" id="A0AAE1WA32"/>
<feature type="region of interest" description="Disordered" evidence="1">
    <location>
        <begin position="145"/>
        <end position="179"/>
    </location>
</feature>
<feature type="compositionally biased region" description="Basic and acidic residues" evidence="1">
    <location>
        <begin position="145"/>
        <end position="158"/>
    </location>
</feature>
<proteinExistence type="predicted"/>
<evidence type="ECO:0000256" key="1">
    <source>
        <dbReference type="SAM" id="MobiDB-lite"/>
    </source>
</evidence>
<reference evidence="2" key="1">
    <citation type="submission" date="2020-06" db="EMBL/GenBank/DDBJ databases">
        <authorList>
            <person name="Li T."/>
            <person name="Hu X."/>
            <person name="Zhang T."/>
            <person name="Song X."/>
            <person name="Zhang H."/>
            <person name="Dai N."/>
            <person name="Sheng W."/>
            <person name="Hou X."/>
            <person name="Wei L."/>
        </authorList>
    </citation>
    <scope>NUCLEOTIDE SEQUENCE</scope>
    <source>
        <strain evidence="2">K16</strain>
        <tissue evidence="2">Leaf</tissue>
    </source>
</reference>
<dbReference type="EMBL" id="JACGWL010000013">
    <property type="protein sequence ID" value="KAK4389547.1"/>
    <property type="molecule type" value="Genomic_DNA"/>
</dbReference>
<dbReference type="Proteomes" id="UP001289374">
    <property type="component" value="Unassembled WGS sequence"/>
</dbReference>
<accession>A0AAE1WA32</accession>
<keyword evidence="3" id="KW-1185">Reference proteome</keyword>
<evidence type="ECO:0000313" key="3">
    <source>
        <dbReference type="Proteomes" id="UP001289374"/>
    </source>
</evidence>
<evidence type="ECO:0000313" key="2">
    <source>
        <dbReference type="EMBL" id="KAK4389547.1"/>
    </source>
</evidence>
<organism evidence="2 3">
    <name type="scientific">Sesamum angolense</name>
    <dbReference type="NCBI Taxonomy" id="2727404"/>
    <lineage>
        <taxon>Eukaryota</taxon>
        <taxon>Viridiplantae</taxon>
        <taxon>Streptophyta</taxon>
        <taxon>Embryophyta</taxon>
        <taxon>Tracheophyta</taxon>
        <taxon>Spermatophyta</taxon>
        <taxon>Magnoliopsida</taxon>
        <taxon>eudicotyledons</taxon>
        <taxon>Gunneridae</taxon>
        <taxon>Pentapetalae</taxon>
        <taxon>asterids</taxon>
        <taxon>lamiids</taxon>
        <taxon>Lamiales</taxon>
        <taxon>Pedaliaceae</taxon>
        <taxon>Sesamum</taxon>
    </lineage>
</organism>
<gene>
    <name evidence="2" type="ORF">Sango_2291700</name>
</gene>
<dbReference type="PANTHER" id="PTHR36607:SF23">
    <property type="entry name" value="AMINOTRANSFERASE-LIKE PLANT MOBILE DOMAIN-CONTAINING PROTEIN"/>
    <property type="match status" value="1"/>
</dbReference>
<dbReference type="PANTHER" id="PTHR36607">
    <property type="entry name" value="1,2-DIHYDROXY-3-KETO-5-METHYLTHIOPENTENE DIOXYGENASE 4"/>
    <property type="match status" value="1"/>
</dbReference>
<comment type="caution">
    <text evidence="2">The sequence shown here is derived from an EMBL/GenBank/DDBJ whole genome shotgun (WGS) entry which is preliminary data.</text>
</comment>
<reference evidence="2" key="2">
    <citation type="journal article" date="2024" name="Plant">
        <title>Genomic evolution and insights into agronomic trait innovations of Sesamum species.</title>
        <authorList>
            <person name="Miao H."/>
            <person name="Wang L."/>
            <person name="Qu L."/>
            <person name="Liu H."/>
            <person name="Sun Y."/>
            <person name="Le M."/>
            <person name="Wang Q."/>
            <person name="Wei S."/>
            <person name="Zheng Y."/>
            <person name="Lin W."/>
            <person name="Duan Y."/>
            <person name="Cao H."/>
            <person name="Xiong S."/>
            <person name="Wang X."/>
            <person name="Wei L."/>
            <person name="Li C."/>
            <person name="Ma Q."/>
            <person name="Ju M."/>
            <person name="Zhao R."/>
            <person name="Li G."/>
            <person name="Mu C."/>
            <person name="Tian Q."/>
            <person name="Mei H."/>
            <person name="Zhang T."/>
            <person name="Gao T."/>
            <person name="Zhang H."/>
        </authorList>
    </citation>
    <scope>NUCLEOTIDE SEQUENCE</scope>
    <source>
        <strain evidence="2">K16</strain>
    </source>
</reference>
<name>A0AAE1WA32_9LAMI</name>
<protein>
    <submittedName>
        <fullName evidence="2">Uncharacterized protein</fullName>
    </submittedName>
</protein>
<sequence length="212" mass="24668">MLVKAEPFKFVDDGRAEELDHSYFVAIRSSYLTLRRGGRFVVEPYSPHRFGRQFGYYQDVPRTLKYDTRVASLEEGLRYWRLCVLSKSSSKAWFPCLPANAKKLCSEAYKAWWAKIHGTFFDDNIACLIRPKSIKITLKRKKDEDKQVDGDSDSSNKDRHWKRQRKETMPLKATETNENASRSSLANFVAELEDEVQSIDVGRNLKLVIHRL</sequence>